<organism evidence="2 3">
    <name type="scientific">Petromyces alliaceus</name>
    <name type="common">Aspergillus alliaceus</name>
    <dbReference type="NCBI Taxonomy" id="209559"/>
    <lineage>
        <taxon>Eukaryota</taxon>
        <taxon>Fungi</taxon>
        <taxon>Dikarya</taxon>
        <taxon>Ascomycota</taxon>
        <taxon>Pezizomycotina</taxon>
        <taxon>Eurotiomycetes</taxon>
        <taxon>Eurotiomycetidae</taxon>
        <taxon>Eurotiales</taxon>
        <taxon>Aspergillaceae</taxon>
        <taxon>Aspergillus</taxon>
        <taxon>Aspergillus subgen. Circumdati</taxon>
    </lineage>
</organism>
<feature type="region of interest" description="Disordered" evidence="1">
    <location>
        <begin position="43"/>
        <end position="107"/>
    </location>
</feature>
<gene>
    <name evidence="2" type="ORF">ETB97_010093</name>
</gene>
<evidence type="ECO:0000313" key="3">
    <source>
        <dbReference type="Proteomes" id="UP000541154"/>
    </source>
</evidence>
<comment type="caution">
    <text evidence="2">The sequence shown here is derived from an EMBL/GenBank/DDBJ whole genome shotgun (WGS) entry which is preliminary data.</text>
</comment>
<dbReference type="EMBL" id="SPNV01000051">
    <property type="protein sequence ID" value="KAF5863462.1"/>
    <property type="molecule type" value="Genomic_DNA"/>
</dbReference>
<evidence type="ECO:0000313" key="2">
    <source>
        <dbReference type="EMBL" id="KAF5863462.1"/>
    </source>
</evidence>
<evidence type="ECO:0000256" key="1">
    <source>
        <dbReference type="SAM" id="MobiDB-lite"/>
    </source>
</evidence>
<reference evidence="2 3" key="1">
    <citation type="submission" date="2019-04" db="EMBL/GenBank/DDBJ databases">
        <title>Aspergillus burnettii sp. nov., novel species from soil in southeast Queensland.</title>
        <authorList>
            <person name="Gilchrist C.L.M."/>
            <person name="Pitt J.I."/>
            <person name="Lange L."/>
            <person name="Lacey H.J."/>
            <person name="Vuong D."/>
            <person name="Midgley D.J."/>
            <person name="Greenfield P."/>
            <person name="Bradbury M."/>
            <person name="Lacey E."/>
            <person name="Busk P.K."/>
            <person name="Pilgaard B."/>
            <person name="Chooi Y.H."/>
            <person name="Piggott A.M."/>
        </authorList>
    </citation>
    <scope>NUCLEOTIDE SEQUENCE [LARGE SCALE GENOMIC DNA]</scope>
    <source>
        <strain evidence="2 3">FRR 5400</strain>
    </source>
</reference>
<feature type="compositionally biased region" description="Basic and acidic residues" evidence="1">
    <location>
        <begin position="69"/>
        <end position="86"/>
    </location>
</feature>
<dbReference type="AlphaFoldDB" id="A0A8H6E8J1"/>
<protein>
    <submittedName>
        <fullName evidence="2">Uncharacterized protein</fullName>
    </submittedName>
</protein>
<name>A0A8H6E8J1_PETAA</name>
<sequence>MFSSTELDNLLKTASKNIPEGSERLLATIHLVHPYVTKSMMSSASQEGAFPQTHRTILLPGNPTRRSPHTKEQEVLRRVSDTDRDSQVQAEGWRPTIDRRQSWNEEDRKHELQAWLLGVEKGKETGFTESSHELE</sequence>
<accession>A0A8H6E8J1</accession>
<keyword evidence="3" id="KW-1185">Reference proteome</keyword>
<proteinExistence type="predicted"/>
<dbReference type="Proteomes" id="UP000541154">
    <property type="component" value="Unassembled WGS sequence"/>
</dbReference>
<feature type="compositionally biased region" description="Basic and acidic residues" evidence="1">
    <location>
        <begin position="96"/>
        <end position="107"/>
    </location>
</feature>